<reference evidence="10" key="1">
    <citation type="submission" date="2020-10" db="EMBL/GenBank/DDBJ databases">
        <authorList>
            <person name="Gilroy R."/>
        </authorList>
    </citation>
    <scope>NUCLEOTIDE SEQUENCE</scope>
    <source>
        <strain evidence="10">ChiSjej4B22-9803</strain>
    </source>
</reference>
<dbReference type="InterPro" id="IPR050250">
    <property type="entry name" value="Macrolide_Exporter_MacB"/>
</dbReference>
<evidence type="ECO:0000259" key="8">
    <source>
        <dbReference type="Pfam" id="PF02687"/>
    </source>
</evidence>
<reference evidence="10" key="2">
    <citation type="journal article" date="2021" name="PeerJ">
        <title>Extensive microbial diversity within the chicken gut microbiome revealed by metagenomics and culture.</title>
        <authorList>
            <person name="Gilroy R."/>
            <person name="Ravi A."/>
            <person name="Getino M."/>
            <person name="Pursley I."/>
            <person name="Horton D.L."/>
            <person name="Alikhan N.F."/>
            <person name="Baker D."/>
            <person name="Gharbi K."/>
            <person name="Hall N."/>
            <person name="Watson M."/>
            <person name="Adriaenssens E.M."/>
            <person name="Foster-Nyarko E."/>
            <person name="Jarju S."/>
            <person name="Secka A."/>
            <person name="Antonio M."/>
            <person name="Oren A."/>
            <person name="Chaudhuri R.R."/>
            <person name="La Ragione R."/>
            <person name="Hildebrand F."/>
            <person name="Pallen M.J."/>
        </authorList>
    </citation>
    <scope>NUCLEOTIDE SEQUENCE</scope>
    <source>
        <strain evidence="10">ChiSjej4B22-9803</strain>
    </source>
</reference>
<sequence length="394" mass="41941">MILTKLTQSVKMSAKSINGNKGRSALTMLGIVIGVASVILLTGIGGGATKSITDSLSELGTKLITVNITRRATSRTVELEDLQEFVSENPDLLNGVSPYITSTAQAKIGRTNFSTSLDASDAAYESIQNVKLTSGRFIGDSDVSKRAYVAVVGTYIQNELFGGMDPVGQTIKLNGKQFTIIGLYEESGDSTENSEDNKVTIPYTTATRFLKNKTISTFYLEATTEDTVEQAVDALQDFMTRKLGDDSGYRVSSIAAMLDTMNEIMGMLTTMLAGIAAISLVVGGIGIMNIMTVTVSERTREIGIRKAIGARTTDILLQFLIESIILSAMGGVVGIGVGIGLGQVITPAMGMEFAVQTNMVMMSFGFAVFIGVFFGIAPARKAAKLHPIEALRSE</sequence>
<dbReference type="EMBL" id="DVND01000169">
    <property type="protein sequence ID" value="HIU49024.1"/>
    <property type="molecule type" value="Genomic_DNA"/>
</dbReference>
<dbReference type="GO" id="GO:0005886">
    <property type="term" value="C:plasma membrane"/>
    <property type="evidence" value="ECO:0007669"/>
    <property type="project" value="UniProtKB-SubCell"/>
</dbReference>
<name>A0A9D1S6G3_9FIRM</name>
<dbReference type="InterPro" id="IPR025857">
    <property type="entry name" value="MacB_PCD"/>
</dbReference>
<gene>
    <name evidence="10" type="ORF">IAB04_06635</name>
</gene>
<dbReference type="Proteomes" id="UP000824111">
    <property type="component" value="Unassembled WGS sequence"/>
</dbReference>
<evidence type="ECO:0000256" key="7">
    <source>
        <dbReference type="SAM" id="Phobius"/>
    </source>
</evidence>
<evidence type="ECO:0000256" key="2">
    <source>
        <dbReference type="ARBA" id="ARBA00022475"/>
    </source>
</evidence>
<dbReference type="PANTHER" id="PTHR30572:SF4">
    <property type="entry name" value="ABC TRANSPORTER PERMEASE YTRF"/>
    <property type="match status" value="1"/>
</dbReference>
<proteinExistence type="inferred from homology"/>
<dbReference type="PANTHER" id="PTHR30572">
    <property type="entry name" value="MEMBRANE COMPONENT OF TRANSPORTER-RELATED"/>
    <property type="match status" value="1"/>
</dbReference>
<evidence type="ECO:0000256" key="4">
    <source>
        <dbReference type="ARBA" id="ARBA00022989"/>
    </source>
</evidence>
<evidence type="ECO:0000259" key="9">
    <source>
        <dbReference type="Pfam" id="PF12704"/>
    </source>
</evidence>
<keyword evidence="3 7" id="KW-0812">Transmembrane</keyword>
<keyword evidence="2" id="KW-1003">Cell membrane</keyword>
<keyword evidence="5 7" id="KW-0472">Membrane</keyword>
<evidence type="ECO:0000313" key="11">
    <source>
        <dbReference type="Proteomes" id="UP000824111"/>
    </source>
</evidence>
<keyword evidence="4 7" id="KW-1133">Transmembrane helix</keyword>
<organism evidence="10 11">
    <name type="scientific">Candidatus Avimonoglobus intestinipullorum</name>
    <dbReference type="NCBI Taxonomy" id="2840699"/>
    <lineage>
        <taxon>Bacteria</taxon>
        <taxon>Bacillati</taxon>
        <taxon>Bacillota</taxon>
        <taxon>Clostridia</taxon>
        <taxon>Eubacteriales</taxon>
        <taxon>Candidatus Avimonoglobus</taxon>
    </lineage>
</organism>
<evidence type="ECO:0000313" key="10">
    <source>
        <dbReference type="EMBL" id="HIU49024.1"/>
    </source>
</evidence>
<feature type="domain" description="MacB-like periplasmic core" evidence="9">
    <location>
        <begin position="24"/>
        <end position="237"/>
    </location>
</feature>
<comment type="subcellular location">
    <subcellularLocation>
        <location evidence="1">Cell membrane</location>
        <topology evidence="1">Multi-pass membrane protein</topology>
    </subcellularLocation>
</comment>
<feature type="domain" description="ABC3 transporter permease C-terminal" evidence="8">
    <location>
        <begin position="275"/>
        <end position="387"/>
    </location>
</feature>
<feature type="transmembrane region" description="Helical" evidence="7">
    <location>
        <begin position="315"/>
        <end position="339"/>
    </location>
</feature>
<dbReference type="GO" id="GO:0022857">
    <property type="term" value="F:transmembrane transporter activity"/>
    <property type="evidence" value="ECO:0007669"/>
    <property type="project" value="TreeGrafter"/>
</dbReference>
<feature type="transmembrane region" description="Helical" evidence="7">
    <location>
        <begin position="359"/>
        <end position="377"/>
    </location>
</feature>
<evidence type="ECO:0000256" key="1">
    <source>
        <dbReference type="ARBA" id="ARBA00004651"/>
    </source>
</evidence>
<dbReference type="AlphaFoldDB" id="A0A9D1S6G3"/>
<accession>A0A9D1S6G3</accession>
<comment type="similarity">
    <text evidence="6">Belongs to the ABC-4 integral membrane protein family.</text>
</comment>
<dbReference type="Pfam" id="PF02687">
    <property type="entry name" value="FtsX"/>
    <property type="match status" value="1"/>
</dbReference>
<comment type="caution">
    <text evidence="10">The sequence shown here is derived from an EMBL/GenBank/DDBJ whole genome shotgun (WGS) entry which is preliminary data.</text>
</comment>
<feature type="transmembrane region" description="Helical" evidence="7">
    <location>
        <begin position="271"/>
        <end position="295"/>
    </location>
</feature>
<dbReference type="Pfam" id="PF12704">
    <property type="entry name" value="MacB_PCD"/>
    <property type="match status" value="1"/>
</dbReference>
<protein>
    <submittedName>
        <fullName evidence="10">ABC transporter permease</fullName>
    </submittedName>
</protein>
<feature type="transmembrane region" description="Helical" evidence="7">
    <location>
        <begin position="25"/>
        <end position="48"/>
    </location>
</feature>
<evidence type="ECO:0000256" key="3">
    <source>
        <dbReference type="ARBA" id="ARBA00022692"/>
    </source>
</evidence>
<evidence type="ECO:0000256" key="5">
    <source>
        <dbReference type="ARBA" id="ARBA00023136"/>
    </source>
</evidence>
<dbReference type="InterPro" id="IPR003838">
    <property type="entry name" value="ABC3_permease_C"/>
</dbReference>
<evidence type="ECO:0000256" key="6">
    <source>
        <dbReference type="ARBA" id="ARBA00038076"/>
    </source>
</evidence>